<evidence type="ECO:0000256" key="3">
    <source>
        <dbReference type="ARBA" id="ARBA00022490"/>
    </source>
</evidence>
<evidence type="ECO:0000313" key="5">
    <source>
        <dbReference type="EMBL" id="ASO22580.1"/>
    </source>
</evidence>
<sequence>MTEMDHDPAPPTISLTAVEFDVLWEHLRPGRMPLAVKVPSPGRTHEERTRLAMEVWASLAERRLGRPGALDDDLVGLITALGRPDVELDGRLWLSGRQVRVIAAITGDVGVRAVLDGGSLRLTPVVRTGLTRAVLDVLPARPPGLGSSVTLRSADLDQAAKAAGRDPAALARLLAGTELRPSDAETLGNMVRGAGDRGQFGSASRNAWGRRLRAPRVVAFFDTPNGRYLQSRREAADGTEWSTVAPASIRMLYHQVEELLTDPAERPVEFPLFVS</sequence>
<organism evidence="5 6">
    <name type="scientific">Actinoalloteichus hoggarensis</name>
    <dbReference type="NCBI Taxonomy" id="1470176"/>
    <lineage>
        <taxon>Bacteria</taxon>
        <taxon>Bacillati</taxon>
        <taxon>Actinomycetota</taxon>
        <taxon>Actinomycetes</taxon>
        <taxon>Pseudonocardiales</taxon>
        <taxon>Pseudonocardiaceae</taxon>
        <taxon>Actinoalloteichus</taxon>
    </lineage>
</organism>
<accession>A0A221W960</accession>
<keyword evidence="4" id="KW-0143">Chaperone</keyword>
<proteinExistence type="inferred from homology"/>
<reference evidence="5 6" key="1">
    <citation type="submission" date="2017-07" db="EMBL/GenBank/DDBJ databases">
        <title>Complete genome sequence of Actinoalloteichus hoggarensis DSM 45943, type strain of Actinoalloteichus hoggarensis.</title>
        <authorList>
            <person name="Ruckert C."/>
            <person name="Nouioui I."/>
            <person name="Willmese J."/>
            <person name="van Wezel G."/>
            <person name="Klenk H.-P."/>
            <person name="Kalinowski J."/>
            <person name="Zotchev S.B."/>
        </authorList>
    </citation>
    <scope>NUCLEOTIDE SEQUENCE [LARGE SCALE GENOMIC DNA]</scope>
    <source>
        <strain evidence="5 6">DSM 45943</strain>
    </source>
</reference>
<dbReference type="KEGG" id="ahg:AHOG_24875"/>
<evidence type="ECO:0000256" key="4">
    <source>
        <dbReference type="ARBA" id="ARBA00023186"/>
    </source>
</evidence>
<dbReference type="EMBL" id="CP022521">
    <property type="protein sequence ID" value="ASO22580.1"/>
    <property type="molecule type" value="Genomic_DNA"/>
</dbReference>
<dbReference type="Pfam" id="PF14011">
    <property type="entry name" value="ESX-1_EspG"/>
    <property type="match status" value="1"/>
</dbReference>
<dbReference type="InterPro" id="IPR025734">
    <property type="entry name" value="EspG"/>
</dbReference>
<keyword evidence="3" id="KW-0963">Cytoplasm</keyword>
<keyword evidence="6" id="KW-1185">Reference proteome</keyword>
<evidence type="ECO:0000256" key="2">
    <source>
        <dbReference type="ARBA" id="ARBA00006411"/>
    </source>
</evidence>
<dbReference type="Proteomes" id="UP000204221">
    <property type="component" value="Chromosome"/>
</dbReference>
<evidence type="ECO:0000313" key="6">
    <source>
        <dbReference type="Proteomes" id="UP000204221"/>
    </source>
</evidence>
<comment type="subcellular location">
    <subcellularLocation>
        <location evidence="1">Cytoplasm</location>
    </subcellularLocation>
</comment>
<comment type="similarity">
    <text evidence="2">Belongs to the EspG family.</text>
</comment>
<name>A0A221W960_9PSEU</name>
<protein>
    <submittedName>
        <fullName evidence="5">Uncharacterized protein</fullName>
    </submittedName>
</protein>
<evidence type="ECO:0000256" key="1">
    <source>
        <dbReference type="ARBA" id="ARBA00004496"/>
    </source>
</evidence>
<dbReference type="AlphaFoldDB" id="A0A221W960"/>
<gene>
    <name evidence="5" type="ORF">AHOG_24875</name>
</gene>